<dbReference type="KEGG" id="man:A11S_1821"/>
<dbReference type="HOGENOM" id="CLU_3081759_0_0_5"/>
<organism evidence="2 3">
    <name type="scientific">Micavibrio aeruginosavorus EPB</name>
    <dbReference type="NCBI Taxonomy" id="349215"/>
    <lineage>
        <taxon>Bacteria</taxon>
        <taxon>Pseudomonadati</taxon>
        <taxon>Bdellovibrionota</taxon>
        <taxon>Bdellovibrionia</taxon>
        <taxon>Bdellovibrionales</taxon>
        <taxon>Pseudobdellovibrionaceae</taxon>
        <taxon>Micavibrio</taxon>
    </lineage>
</organism>
<proteinExistence type="predicted"/>
<sequence>MFLKPLAGPAKKQARTPKHPRHNPQKSTVFTPTPSKRNFIMKKLIAPQDSLW</sequence>
<dbReference type="AlphaFoldDB" id="M4VHE3"/>
<dbReference type="Proteomes" id="UP000011932">
    <property type="component" value="Chromosome"/>
</dbReference>
<evidence type="ECO:0000313" key="2">
    <source>
        <dbReference type="EMBL" id="AGH98623.1"/>
    </source>
</evidence>
<reference evidence="2 3" key="1">
    <citation type="journal article" date="2013" name="ISME J.">
        <title>By their genes ye shall know them: genomic signatures of predatory bacteria.</title>
        <authorList>
            <person name="Pasternak Z."/>
            <person name="Pietrokovski S."/>
            <person name="Rotem O."/>
            <person name="Gophna U."/>
            <person name="Lurie-Weinberger M.N."/>
            <person name="Jurkevitch E."/>
        </authorList>
    </citation>
    <scope>NUCLEOTIDE SEQUENCE [LARGE SCALE GENOMIC DNA]</scope>
    <source>
        <strain evidence="2">EPB</strain>
    </source>
</reference>
<feature type="region of interest" description="Disordered" evidence="1">
    <location>
        <begin position="1"/>
        <end position="33"/>
    </location>
</feature>
<evidence type="ECO:0000256" key="1">
    <source>
        <dbReference type="SAM" id="MobiDB-lite"/>
    </source>
</evidence>
<evidence type="ECO:0000313" key="3">
    <source>
        <dbReference type="Proteomes" id="UP000011932"/>
    </source>
</evidence>
<gene>
    <name evidence="2" type="ORF">A11S_1821</name>
</gene>
<dbReference type="EMBL" id="CP003538">
    <property type="protein sequence ID" value="AGH98623.1"/>
    <property type="molecule type" value="Genomic_DNA"/>
</dbReference>
<accession>M4VHE3</accession>
<protein>
    <submittedName>
        <fullName evidence="2">Uncharacterized protein</fullName>
    </submittedName>
</protein>
<feature type="compositionally biased region" description="Basic residues" evidence="1">
    <location>
        <begin position="12"/>
        <end position="24"/>
    </location>
</feature>
<name>M4VHE3_9BACT</name>